<dbReference type="Proteomes" id="UP000004892">
    <property type="component" value="Unassembled WGS sequence"/>
</dbReference>
<evidence type="ECO:0000313" key="2">
    <source>
        <dbReference type="EMBL" id="EHP46423.1"/>
    </source>
</evidence>
<dbReference type="PROSITE" id="PS51257">
    <property type="entry name" value="PROKAR_LIPOPROTEIN"/>
    <property type="match status" value="1"/>
</dbReference>
<dbReference type="HOGENOM" id="CLU_959239_0_0_10"/>
<accession>H1DJG8</accession>
<keyword evidence="1" id="KW-0175">Coiled coil</keyword>
<proteinExistence type="predicted"/>
<dbReference type="STRING" id="742817.HMPREF9449_02040"/>
<dbReference type="AlphaFoldDB" id="H1DJG8"/>
<dbReference type="eggNOG" id="COG4372">
    <property type="taxonomic scope" value="Bacteria"/>
</dbReference>
<comment type="caution">
    <text evidence="2">The sequence shown here is derived from an EMBL/GenBank/DDBJ whole genome shotgun (WGS) entry which is preliminary data.</text>
</comment>
<evidence type="ECO:0000313" key="3">
    <source>
        <dbReference type="Proteomes" id="UP000004892"/>
    </source>
</evidence>
<dbReference type="EMBL" id="ADMC01000025">
    <property type="protein sequence ID" value="EHP46423.1"/>
    <property type="molecule type" value="Genomic_DNA"/>
</dbReference>
<feature type="coiled-coil region" evidence="1">
    <location>
        <begin position="74"/>
        <end position="182"/>
    </location>
</feature>
<protein>
    <recommendedName>
        <fullName evidence="4">Chromosome partition protein Smc</fullName>
    </recommendedName>
</protein>
<evidence type="ECO:0008006" key="4">
    <source>
        <dbReference type="Google" id="ProtNLM"/>
    </source>
</evidence>
<gene>
    <name evidence="2" type="ORF">HMPREF9449_02040</name>
</gene>
<dbReference type="RefSeq" id="WP_009137187.1">
    <property type="nucleotide sequence ID" value="NZ_JH594596.1"/>
</dbReference>
<sequence length="290" mass="32711">MKKSIFWIGGISALFLFGSCVESSQKYKSLQSQMDSLQVAYNAQTTEMEGLFADLNDISAGMQSIREAEKLLTIESGEKTNNKTKKQVAQLKSDIQAVSEAIENYKTQIQKLEGKNKRQSAEFKKLIENLKGELEERTQKINEISSQLAESQKQLAVKEQQITALNKNVEDLNQEKANQKMTITEQDMAMHQGHYLVGTRKLLKEAEVITRQGLFCPPIVSSQVEKAPFEDIDIREVKSIPLNSKKAKVLSVHPQDSYALEAGEDGMLSLTVKDENSFWKQTKYLVVMIN</sequence>
<keyword evidence="3" id="KW-1185">Reference proteome</keyword>
<dbReference type="Gene3D" id="1.10.287.1490">
    <property type="match status" value="1"/>
</dbReference>
<dbReference type="GeneID" id="98069599"/>
<reference evidence="2 3" key="1">
    <citation type="submission" date="2012-01" db="EMBL/GenBank/DDBJ databases">
        <title>The Genome Sequence of Odoribacter laneus YIT 12061.</title>
        <authorList>
            <consortium name="The Broad Institute Genome Sequencing Platform"/>
            <person name="Earl A."/>
            <person name="Ward D."/>
            <person name="Feldgarden M."/>
            <person name="Gevers D."/>
            <person name="Morotomi M."/>
            <person name="Young S.K."/>
            <person name="Zeng Q."/>
            <person name="Gargeya S."/>
            <person name="Fitzgerald M."/>
            <person name="Haas B."/>
            <person name="Abouelleil A."/>
            <person name="Alvarado L."/>
            <person name="Arachchi H.M."/>
            <person name="Berlin A."/>
            <person name="Chapman S.B."/>
            <person name="Gearin G."/>
            <person name="Goldberg J."/>
            <person name="Griggs A."/>
            <person name="Gujja S."/>
            <person name="Hansen M."/>
            <person name="Heiman D."/>
            <person name="Howarth C."/>
            <person name="Larimer J."/>
            <person name="Lui A."/>
            <person name="MacDonald P.J.P."/>
            <person name="McCowen C."/>
            <person name="Montmayeur A."/>
            <person name="Murphy C."/>
            <person name="Neiman D."/>
            <person name="Pearson M."/>
            <person name="Priest M."/>
            <person name="Roberts A."/>
            <person name="Saif S."/>
            <person name="Shea T."/>
            <person name="Sisk P."/>
            <person name="Stolte C."/>
            <person name="Sykes S."/>
            <person name="Wortman J."/>
            <person name="Nusbaum C."/>
            <person name="Birren B."/>
        </authorList>
    </citation>
    <scope>NUCLEOTIDE SEQUENCE [LARGE SCALE GENOMIC DNA]</scope>
    <source>
        <strain evidence="2 3">YIT 12061</strain>
    </source>
</reference>
<name>H1DJG8_9BACT</name>
<organism evidence="2 3">
    <name type="scientific">Odoribacter laneus YIT 12061</name>
    <dbReference type="NCBI Taxonomy" id="742817"/>
    <lineage>
        <taxon>Bacteria</taxon>
        <taxon>Pseudomonadati</taxon>
        <taxon>Bacteroidota</taxon>
        <taxon>Bacteroidia</taxon>
        <taxon>Bacteroidales</taxon>
        <taxon>Odoribacteraceae</taxon>
        <taxon>Odoribacter</taxon>
    </lineage>
</organism>
<evidence type="ECO:0000256" key="1">
    <source>
        <dbReference type="SAM" id="Coils"/>
    </source>
</evidence>
<dbReference type="PATRIC" id="fig|742817.3.peg.2179"/>